<comment type="caution">
    <text evidence="2">The sequence shown here is derived from an EMBL/GenBank/DDBJ whole genome shotgun (WGS) entry which is preliminary data.</text>
</comment>
<organism evidence="2 3">
    <name type="scientific">Austropuccinia psidii MF-1</name>
    <dbReference type="NCBI Taxonomy" id="1389203"/>
    <lineage>
        <taxon>Eukaryota</taxon>
        <taxon>Fungi</taxon>
        <taxon>Dikarya</taxon>
        <taxon>Basidiomycota</taxon>
        <taxon>Pucciniomycotina</taxon>
        <taxon>Pucciniomycetes</taxon>
        <taxon>Pucciniales</taxon>
        <taxon>Sphaerophragmiaceae</taxon>
        <taxon>Austropuccinia</taxon>
    </lineage>
</organism>
<keyword evidence="3" id="KW-1185">Reference proteome</keyword>
<feature type="compositionally biased region" description="Basic and acidic residues" evidence="1">
    <location>
        <begin position="12"/>
        <end position="26"/>
    </location>
</feature>
<feature type="region of interest" description="Disordered" evidence="1">
    <location>
        <begin position="1"/>
        <end position="40"/>
    </location>
</feature>
<sequence length="377" mass="42355">MINDQRSSMTGDGRRTTVNGERDHGGNKTRARQARDEEQVKSALGLMQIDCGHARGSHLGRRLGGVWSGNPIYCKLESGQDAVRMDCISLKINTELISPQTTPHVPRRPATDQSQHSPACQIEDAQLHKRRDGYLQRSSLNHGPGVIGPNSFTHLTSKYPNFRSRSHCYFHVSFQHKRTLYGQPTAYQSTPFWVPSSSDSNIKLGSNLFGSDSGIYHPMELDKQSSDEFEGEDDEYLIADESCLGVEDDTPPKKRKLAGKRRRIRSNIYDYFEKLNPSGEWVEAKGNFRFIYKCRHCSVKLAIIGRNTSNLNKHQGRCCGRFNAWASKSPGSVDPNMGAKIAAEEQDSILKQLVEALVAIQVSFSIFETPRLRQVLQ</sequence>
<evidence type="ECO:0000313" key="3">
    <source>
        <dbReference type="Proteomes" id="UP000765509"/>
    </source>
</evidence>
<protein>
    <recommendedName>
        <fullName evidence="4">BED-type domain-containing protein</fullName>
    </recommendedName>
</protein>
<dbReference type="OrthoDB" id="3259198at2759"/>
<name>A0A9Q3CGG3_9BASI</name>
<gene>
    <name evidence="2" type="ORF">O181_024559</name>
</gene>
<dbReference type="AlphaFoldDB" id="A0A9Q3CGG3"/>
<feature type="region of interest" description="Disordered" evidence="1">
    <location>
        <begin position="98"/>
        <end position="119"/>
    </location>
</feature>
<dbReference type="EMBL" id="AVOT02007873">
    <property type="protein sequence ID" value="MBW0484844.1"/>
    <property type="molecule type" value="Genomic_DNA"/>
</dbReference>
<evidence type="ECO:0000313" key="2">
    <source>
        <dbReference type="EMBL" id="MBW0484844.1"/>
    </source>
</evidence>
<evidence type="ECO:0008006" key="4">
    <source>
        <dbReference type="Google" id="ProtNLM"/>
    </source>
</evidence>
<accession>A0A9Q3CGG3</accession>
<feature type="compositionally biased region" description="Polar residues" evidence="1">
    <location>
        <begin position="1"/>
        <end position="10"/>
    </location>
</feature>
<evidence type="ECO:0000256" key="1">
    <source>
        <dbReference type="SAM" id="MobiDB-lite"/>
    </source>
</evidence>
<proteinExistence type="predicted"/>
<dbReference type="Proteomes" id="UP000765509">
    <property type="component" value="Unassembled WGS sequence"/>
</dbReference>
<reference evidence="2" key="1">
    <citation type="submission" date="2021-03" db="EMBL/GenBank/DDBJ databases">
        <title>Draft genome sequence of rust myrtle Austropuccinia psidii MF-1, a brazilian biotype.</title>
        <authorList>
            <person name="Quecine M.C."/>
            <person name="Pachon D.M.R."/>
            <person name="Bonatelli M.L."/>
            <person name="Correr F.H."/>
            <person name="Franceschini L.M."/>
            <person name="Leite T.F."/>
            <person name="Margarido G.R.A."/>
            <person name="Almeida C.A."/>
            <person name="Ferrarezi J.A."/>
            <person name="Labate C.A."/>
        </authorList>
    </citation>
    <scope>NUCLEOTIDE SEQUENCE</scope>
    <source>
        <strain evidence="2">MF-1</strain>
    </source>
</reference>